<dbReference type="Proteomes" id="UP000782519">
    <property type="component" value="Unassembled WGS sequence"/>
</dbReference>
<evidence type="ECO:0000313" key="2">
    <source>
        <dbReference type="Proteomes" id="UP000782519"/>
    </source>
</evidence>
<protein>
    <submittedName>
        <fullName evidence="1">Uncharacterized protein</fullName>
    </submittedName>
</protein>
<name>A0A933RVR7_RHOPL</name>
<dbReference type="EMBL" id="JACRJB010000024">
    <property type="protein sequence ID" value="MBI5129551.1"/>
    <property type="molecule type" value="Genomic_DNA"/>
</dbReference>
<comment type="caution">
    <text evidence="1">The sequence shown here is derived from an EMBL/GenBank/DDBJ whole genome shotgun (WGS) entry which is preliminary data.</text>
</comment>
<evidence type="ECO:0000313" key="1">
    <source>
        <dbReference type="EMBL" id="MBI5129551.1"/>
    </source>
</evidence>
<organism evidence="1 2">
    <name type="scientific">Rhodopseudomonas palustris</name>
    <dbReference type="NCBI Taxonomy" id="1076"/>
    <lineage>
        <taxon>Bacteria</taxon>
        <taxon>Pseudomonadati</taxon>
        <taxon>Pseudomonadota</taxon>
        <taxon>Alphaproteobacteria</taxon>
        <taxon>Hyphomicrobiales</taxon>
        <taxon>Nitrobacteraceae</taxon>
        <taxon>Rhodopseudomonas</taxon>
    </lineage>
</organism>
<gene>
    <name evidence="1" type="ORF">HZA66_08920</name>
</gene>
<sequence length="123" mass="13828">MAAQQIVAEEFETARRLLDFLEADGFVVDTAIWALDEEGRGRLFIVPRGRGDDTLRETIRVAQTIVDHRDELPGRYDLRYSVVKPENEIVQAVKVATAPDGRVRGAYHNGTYVDEAFILRPAA</sequence>
<proteinExistence type="predicted"/>
<accession>A0A933RVR7</accession>
<dbReference type="AlphaFoldDB" id="A0A933RVR7"/>
<reference evidence="1" key="1">
    <citation type="submission" date="2020-07" db="EMBL/GenBank/DDBJ databases">
        <title>Huge and variable diversity of episymbiotic CPR bacteria and DPANN archaea in groundwater ecosystems.</title>
        <authorList>
            <person name="He C.Y."/>
            <person name="Keren R."/>
            <person name="Whittaker M."/>
            <person name="Farag I.F."/>
            <person name="Doudna J."/>
            <person name="Cate J.H.D."/>
            <person name="Banfield J.F."/>
        </authorList>
    </citation>
    <scope>NUCLEOTIDE SEQUENCE</scope>
    <source>
        <strain evidence="1">NC_groundwater_1818_Pr3_B-0.1um_66_35</strain>
    </source>
</reference>